<feature type="region of interest" description="Disordered" evidence="1">
    <location>
        <begin position="191"/>
        <end position="241"/>
    </location>
</feature>
<dbReference type="AlphaFoldDB" id="A0A8K0TQR0"/>
<feature type="compositionally biased region" description="Polar residues" evidence="1">
    <location>
        <begin position="556"/>
        <end position="570"/>
    </location>
</feature>
<feature type="region of interest" description="Disordered" evidence="1">
    <location>
        <begin position="1108"/>
        <end position="1138"/>
    </location>
</feature>
<protein>
    <recommendedName>
        <fullName evidence="2">C2H2-type domain-containing protein</fullName>
    </recommendedName>
</protein>
<feature type="region of interest" description="Disordered" evidence="1">
    <location>
        <begin position="1"/>
        <end position="62"/>
    </location>
</feature>
<dbReference type="InterPro" id="IPR058925">
    <property type="entry name" value="zf-C2H2_AcuF"/>
</dbReference>
<name>A0A8K0TQR0_9PEZI</name>
<feature type="domain" description="C2H2-type" evidence="2">
    <location>
        <begin position="900"/>
        <end position="920"/>
    </location>
</feature>
<evidence type="ECO:0000256" key="1">
    <source>
        <dbReference type="SAM" id="MobiDB-lite"/>
    </source>
</evidence>
<dbReference type="OrthoDB" id="5315052at2759"/>
<dbReference type="PANTHER" id="PTHR35391">
    <property type="entry name" value="C2H2-TYPE DOMAIN-CONTAINING PROTEIN-RELATED"/>
    <property type="match status" value="1"/>
</dbReference>
<feature type="compositionally biased region" description="Polar residues" evidence="1">
    <location>
        <begin position="33"/>
        <end position="62"/>
    </location>
</feature>
<comment type="caution">
    <text evidence="3">The sequence shown here is derived from an EMBL/GenBank/DDBJ whole genome shotgun (WGS) entry which is preliminary data.</text>
</comment>
<dbReference type="PANTHER" id="PTHR35391:SF3">
    <property type="entry name" value="FINGER DOMAIN PROTEIN, PUTATIVE (AFU_ORTHOLOGUE AFUA_8G04300)-RELATED"/>
    <property type="match status" value="1"/>
</dbReference>
<dbReference type="EMBL" id="JAGPXD010000002">
    <property type="protein sequence ID" value="KAH7369032.1"/>
    <property type="molecule type" value="Genomic_DNA"/>
</dbReference>
<dbReference type="PROSITE" id="PS00028">
    <property type="entry name" value="ZINC_FINGER_C2H2_1"/>
    <property type="match status" value="2"/>
</dbReference>
<dbReference type="Proteomes" id="UP000813385">
    <property type="component" value="Unassembled WGS sequence"/>
</dbReference>
<evidence type="ECO:0000313" key="4">
    <source>
        <dbReference type="Proteomes" id="UP000813385"/>
    </source>
</evidence>
<feature type="region of interest" description="Disordered" evidence="1">
    <location>
        <begin position="620"/>
        <end position="644"/>
    </location>
</feature>
<feature type="domain" description="C2H2-type" evidence="2">
    <location>
        <begin position="835"/>
        <end position="858"/>
    </location>
</feature>
<feature type="region of interest" description="Disordered" evidence="1">
    <location>
        <begin position="272"/>
        <end position="301"/>
    </location>
</feature>
<feature type="region of interest" description="Disordered" evidence="1">
    <location>
        <begin position="488"/>
        <end position="535"/>
    </location>
</feature>
<feature type="compositionally biased region" description="Polar residues" evidence="1">
    <location>
        <begin position="191"/>
        <end position="206"/>
    </location>
</feature>
<organism evidence="3 4">
    <name type="scientific">Plectosphaerella cucumerina</name>
    <dbReference type="NCBI Taxonomy" id="40658"/>
    <lineage>
        <taxon>Eukaryota</taxon>
        <taxon>Fungi</taxon>
        <taxon>Dikarya</taxon>
        <taxon>Ascomycota</taxon>
        <taxon>Pezizomycotina</taxon>
        <taxon>Sordariomycetes</taxon>
        <taxon>Hypocreomycetidae</taxon>
        <taxon>Glomerellales</taxon>
        <taxon>Plectosphaerellaceae</taxon>
        <taxon>Plectosphaerella</taxon>
    </lineage>
</organism>
<sequence length="1138" mass="124553">MSSSLYHDGASSSPYEDAPATGMPRRQSGAALNANNYLSPFSPQQQSNLTSPTLNNTDTPADSISSFNTHCIASDYSDQEDSDPFFGVDFSNVEGSTPAFLEEGLQPISRTSSFGEPAPTTAIDSCSDVNRSSAGDHAYPLSPVNTASIHTLSPPNEQPAFARNRHQKLPDSISPQDLQKPFQPIHASLLSANPAVQLTPDPSRSGRSSEDDLIGGRPMMPPSPRVTVSVWGPGGGGAAQAVERSFEPDHGSPNIGLGCVGMAGDLIFSQHQIASMPPPPPPQSENPIRRTASVGRRGVDPRRRTNAEVDTVNEMVRGHEIRERNQAVDLWFNNLDQTPPEETSRNEVDHLENPGVFGPVVDDGIDVGGNTENKLVPDQIYVNERGGELTPADLDLLRDDVFASSNEAIADYHRRLFDNESIVSKAATWGTRRRSLSALDEDDINKFMAGNLFKKLSISRTDKRRRPSLLGGLRDDLRDLVRRPSLNNILKKRGRSHHEDEDQDQDAELSSPERQESFPTLMPPSRTPSWGTKKAPVPSINTALVSMGSGVAAIGSTHTRNGSVSATPRSPRSPFAGLQVKNTLQRRPRSKSDLPKGSLDSNPSNIVSLLRQNGGIPISTLGTTANWDADDDDEDDEEEGGVAESEASRLIEGVQPNFAGFQQHILSLNPTLKTDNKWLVDRIAQQQVVRYKTLLGHRVKHLKTGRGCACGSLCVAMGGSAKLLEPKGGVDPITINLDPEDGDVTPIEGVVTQESFPSDIPMPPTQSLPAEFECQLCFQAKKFNKPSDWTKHVHEDVQPFTCTWEKCKEPKIFKRKADWVRHENEGHRHLEWWTCDVEDCRHTCYRRDNFLQHLVREHKFAEPALKTKAALKKAGSGDPTWQRVERCHTETGNRPQQEPCRFCGRTFPSWKKLTVHLAKHMEQLSLPVLRLVAKKDLDPDTIISPISEPPSQLLFNTPSPYTPQQPDGFRPGPAGFFQTPEMPRGGITNHGSTGTPYLGINEAIHYSPVGNQTQGQAFVPHLNISTALGTGTSLNHAHQMMTPQGHMRAYSVPGVYHGHPQQYVSAPQESTLYMDMGQNALGLQPPAMGPYGGGNHAAYDLLMAQDSPDELPYAGQGPSPTFMQQQPRDGANFYGPGP</sequence>
<dbReference type="SMART" id="SM00355">
    <property type="entry name" value="ZnF_C2H2"/>
    <property type="match status" value="3"/>
</dbReference>
<feature type="region of interest" description="Disordered" evidence="1">
    <location>
        <begin position="554"/>
        <end position="605"/>
    </location>
</feature>
<gene>
    <name evidence="3" type="ORF">B0T11DRAFT_350596</name>
</gene>
<accession>A0A8K0TQR0</accession>
<feature type="compositionally biased region" description="Acidic residues" evidence="1">
    <location>
        <begin position="628"/>
        <end position="641"/>
    </location>
</feature>
<evidence type="ECO:0000313" key="3">
    <source>
        <dbReference type="EMBL" id="KAH7369032.1"/>
    </source>
</evidence>
<evidence type="ECO:0000259" key="2">
    <source>
        <dbReference type="PROSITE" id="PS00028"/>
    </source>
</evidence>
<reference evidence="3" key="1">
    <citation type="journal article" date="2021" name="Nat. Commun.">
        <title>Genetic determinants of endophytism in the Arabidopsis root mycobiome.</title>
        <authorList>
            <person name="Mesny F."/>
            <person name="Miyauchi S."/>
            <person name="Thiergart T."/>
            <person name="Pickel B."/>
            <person name="Atanasova L."/>
            <person name="Karlsson M."/>
            <person name="Huettel B."/>
            <person name="Barry K.W."/>
            <person name="Haridas S."/>
            <person name="Chen C."/>
            <person name="Bauer D."/>
            <person name="Andreopoulos W."/>
            <person name="Pangilinan J."/>
            <person name="LaButti K."/>
            <person name="Riley R."/>
            <person name="Lipzen A."/>
            <person name="Clum A."/>
            <person name="Drula E."/>
            <person name="Henrissat B."/>
            <person name="Kohler A."/>
            <person name="Grigoriev I.V."/>
            <person name="Martin F.M."/>
            <person name="Hacquard S."/>
        </authorList>
    </citation>
    <scope>NUCLEOTIDE SEQUENCE</scope>
    <source>
        <strain evidence="3">MPI-CAGE-AT-0016</strain>
    </source>
</reference>
<dbReference type="Pfam" id="PF26082">
    <property type="entry name" value="zf-C2H2_AcuF"/>
    <property type="match status" value="1"/>
</dbReference>
<feature type="compositionally biased region" description="Polar residues" evidence="1">
    <location>
        <begin position="1118"/>
        <end position="1127"/>
    </location>
</feature>
<feature type="compositionally biased region" description="Polar residues" evidence="1">
    <location>
        <begin position="1"/>
        <end position="14"/>
    </location>
</feature>
<proteinExistence type="predicted"/>
<keyword evidence="4" id="KW-1185">Reference proteome</keyword>
<dbReference type="InterPro" id="IPR013087">
    <property type="entry name" value="Znf_C2H2_type"/>
</dbReference>